<feature type="transmembrane region" description="Helical" evidence="16">
    <location>
        <begin position="256"/>
        <end position="276"/>
    </location>
</feature>
<evidence type="ECO:0000256" key="3">
    <source>
        <dbReference type="ARBA" id="ARBA00007222"/>
    </source>
</evidence>
<dbReference type="SUPFAM" id="SSF82109">
    <property type="entry name" value="MIR domain"/>
    <property type="match status" value="1"/>
</dbReference>
<name>A0A914UWU0_9BILA</name>
<comment type="catalytic activity">
    <reaction evidence="13">
        <text>a di-trans,poly-cis-dolichyl beta-D-mannosyl phosphate + L-threonyl-[protein] = 3-O-(alpha-D-mannosyl)-L-threonyl-[protein] + a di-trans,poly-cis-dolichyl phosphate + H(+)</text>
        <dbReference type="Rhea" id="RHEA:53396"/>
        <dbReference type="Rhea" id="RHEA-COMP:11060"/>
        <dbReference type="Rhea" id="RHEA-COMP:13547"/>
        <dbReference type="Rhea" id="RHEA-COMP:19498"/>
        <dbReference type="Rhea" id="RHEA-COMP:19501"/>
        <dbReference type="ChEBI" id="CHEBI:15378"/>
        <dbReference type="ChEBI" id="CHEBI:30013"/>
        <dbReference type="ChEBI" id="CHEBI:57683"/>
        <dbReference type="ChEBI" id="CHEBI:58211"/>
        <dbReference type="ChEBI" id="CHEBI:137323"/>
        <dbReference type="EC" id="2.4.1.109"/>
    </reaction>
</comment>
<dbReference type="GO" id="GO:0004169">
    <property type="term" value="F:dolichyl-phosphate-mannose-protein mannosyltransferase activity"/>
    <property type="evidence" value="ECO:0007669"/>
    <property type="project" value="UniProtKB-EC"/>
</dbReference>
<dbReference type="SMART" id="SM00472">
    <property type="entry name" value="MIR"/>
    <property type="match status" value="3"/>
</dbReference>
<evidence type="ECO:0000256" key="4">
    <source>
        <dbReference type="ARBA" id="ARBA00012839"/>
    </source>
</evidence>
<dbReference type="WBParaSite" id="PSAMB.scaffold1323size32978.g12348.t1">
    <property type="protein sequence ID" value="PSAMB.scaffold1323size32978.g12348.t1"/>
    <property type="gene ID" value="PSAMB.scaffold1323size32978.g12348"/>
</dbReference>
<evidence type="ECO:0000259" key="17">
    <source>
        <dbReference type="PROSITE" id="PS50919"/>
    </source>
</evidence>
<feature type="compositionally biased region" description="Basic residues" evidence="15">
    <location>
        <begin position="11"/>
        <end position="25"/>
    </location>
</feature>
<feature type="transmembrane region" description="Helical" evidence="16">
    <location>
        <begin position="319"/>
        <end position="338"/>
    </location>
</feature>
<dbReference type="InterPro" id="IPR016093">
    <property type="entry name" value="MIR_motif"/>
</dbReference>
<evidence type="ECO:0000256" key="13">
    <source>
        <dbReference type="ARBA" id="ARBA00045085"/>
    </source>
</evidence>
<reference evidence="19" key="1">
    <citation type="submission" date="2022-11" db="UniProtKB">
        <authorList>
            <consortium name="WormBaseParasite"/>
        </authorList>
    </citation>
    <scope>IDENTIFICATION</scope>
</reference>
<evidence type="ECO:0000256" key="12">
    <source>
        <dbReference type="ARBA" id="ARBA00039583"/>
    </source>
</evidence>
<keyword evidence="9" id="KW-0256">Endoplasmic reticulum</keyword>
<keyword evidence="6" id="KW-0808">Transferase</keyword>
<feature type="transmembrane region" description="Helical" evidence="16">
    <location>
        <begin position="184"/>
        <end position="204"/>
    </location>
</feature>
<keyword evidence="18" id="KW-1185">Reference proteome</keyword>
<dbReference type="Pfam" id="PF02815">
    <property type="entry name" value="MIR"/>
    <property type="match status" value="1"/>
</dbReference>
<evidence type="ECO:0000256" key="10">
    <source>
        <dbReference type="ARBA" id="ARBA00022989"/>
    </source>
</evidence>
<feature type="domain" description="MIR" evidence="17">
    <location>
        <begin position="438"/>
        <end position="495"/>
    </location>
</feature>
<dbReference type="Gene3D" id="2.80.10.50">
    <property type="match status" value="1"/>
</dbReference>
<accession>A0A914UWU0</accession>
<evidence type="ECO:0000256" key="11">
    <source>
        <dbReference type="ARBA" id="ARBA00023136"/>
    </source>
</evidence>
<dbReference type="PANTHER" id="PTHR10050">
    <property type="entry name" value="DOLICHYL-PHOSPHATE-MANNOSE--PROTEIN MANNOSYLTRANSFERASE"/>
    <property type="match status" value="1"/>
</dbReference>
<evidence type="ECO:0000256" key="2">
    <source>
        <dbReference type="ARBA" id="ARBA00004922"/>
    </source>
</evidence>
<proteinExistence type="inferred from homology"/>
<organism evidence="18 19">
    <name type="scientific">Plectus sambesii</name>
    <dbReference type="NCBI Taxonomy" id="2011161"/>
    <lineage>
        <taxon>Eukaryota</taxon>
        <taxon>Metazoa</taxon>
        <taxon>Ecdysozoa</taxon>
        <taxon>Nematoda</taxon>
        <taxon>Chromadorea</taxon>
        <taxon>Plectida</taxon>
        <taxon>Plectina</taxon>
        <taxon>Plectoidea</taxon>
        <taxon>Plectidae</taxon>
        <taxon>Plectus</taxon>
    </lineage>
</organism>
<dbReference type="InterPro" id="IPR003342">
    <property type="entry name" value="ArnT-like_N"/>
</dbReference>
<dbReference type="InterPro" id="IPR036300">
    <property type="entry name" value="MIR_dom_sf"/>
</dbReference>
<comment type="pathway">
    <text evidence="2">Protein modification; protein glycosylation.</text>
</comment>
<dbReference type="Pfam" id="PF02366">
    <property type="entry name" value="PMT"/>
    <property type="match status" value="1"/>
</dbReference>
<evidence type="ECO:0000313" key="19">
    <source>
        <dbReference type="WBParaSite" id="PSAMB.scaffold1323size32978.g12348.t1"/>
    </source>
</evidence>
<evidence type="ECO:0000256" key="14">
    <source>
        <dbReference type="ARBA" id="ARBA00045102"/>
    </source>
</evidence>
<feature type="transmembrane region" description="Helical" evidence="16">
    <location>
        <begin position="224"/>
        <end position="249"/>
    </location>
</feature>
<dbReference type="Proteomes" id="UP000887566">
    <property type="component" value="Unplaced"/>
</dbReference>
<keyword evidence="11 16" id="KW-0472">Membrane</keyword>
<keyword evidence="7 16" id="KW-0812">Transmembrane</keyword>
<evidence type="ECO:0000256" key="5">
    <source>
        <dbReference type="ARBA" id="ARBA00022676"/>
    </source>
</evidence>
<dbReference type="GO" id="GO:0005789">
    <property type="term" value="C:endoplasmic reticulum membrane"/>
    <property type="evidence" value="ECO:0007669"/>
    <property type="project" value="UniProtKB-SubCell"/>
</dbReference>
<dbReference type="InterPro" id="IPR027005">
    <property type="entry name" value="PMT-like"/>
</dbReference>
<comment type="similarity">
    <text evidence="3">Belongs to the glycosyltransferase 39 family.</text>
</comment>
<protein>
    <recommendedName>
        <fullName evidence="12">Protein O-mannosyl-transferase 2</fullName>
        <ecNumber evidence="4">2.4.1.109</ecNumber>
    </recommendedName>
</protein>
<dbReference type="EC" id="2.4.1.109" evidence="4"/>
<evidence type="ECO:0000256" key="6">
    <source>
        <dbReference type="ARBA" id="ARBA00022679"/>
    </source>
</evidence>
<evidence type="ECO:0000256" key="1">
    <source>
        <dbReference type="ARBA" id="ARBA00004477"/>
    </source>
</evidence>
<keyword evidence="8" id="KW-0677">Repeat</keyword>
<comment type="catalytic activity">
    <reaction evidence="14">
        <text>a di-trans,poly-cis-dolichyl beta-D-mannosyl phosphate + L-seryl-[protein] = 3-O-(alpha-D-mannosyl)-L-seryl-[protein] + a di-trans,poly-cis-dolichyl phosphate + H(+)</text>
        <dbReference type="Rhea" id="RHEA:17377"/>
        <dbReference type="Rhea" id="RHEA-COMP:9863"/>
        <dbReference type="Rhea" id="RHEA-COMP:13546"/>
        <dbReference type="Rhea" id="RHEA-COMP:19498"/>
        <dbReference type="Rhea" id="RHEA-COMP:19501"/>
        <dbReference type="ChEBI" id="CHEBI:15378"/>
        <dbReference type="ChEBI" id="CHEBI:29999"/>
        <dbReference type="ChEBI" id="CHEBI:57683"/>
        <dbReference type="ChEBI" id="CHEBI:58211"/>
        <dbReference type="ChEBI" id="CHEBI:137321"/>
        <dbReference type="EC" id="2.4.1.109"/>
    </reaction>
</comment>
<feature type="compositionally biased region" description="Basic and acidic residues" evidence="15">
    <location>
        <begin position="1"/>
        <end position="10"/>
    </location>
</feature>
<keyword evidence="5" id="KW-0328">Glycosyltransferase</keyword>
<dbReference type="AlphaFoldDB" id="A0A914UWU0"/>
<sequence length="737" mass="83188">MESESHEWRRAQGRLRRSSRNGRGRPRNDYSKSNECVNDNLLTTLPGRYHAACDSVADTLSTKPNGTTFRNDGRDNNRNCVNCNASAARRCRDVEFGESTAWLEIATDILIALALSALCALKLKTVPTAAAGITWQEKPLIYDANNYNEEQFFVPRHQPPGLPLLLHYLCATKEQSDMLDMSRVIARFLVCALLPAFYALSRLLGFGRISSLVINAVLLADDAFILTANFELVNLSTSLLLIACILCSYLQSSRSFLTFSWLIFTTLFGLAVALAVCISYRSLLFIVPLIFGCLYRGSTLFSDNRCTIAKISCKIATEFLTLLVLPATIYLAMFQVHLKIASRSSIQSAQMTSSFQMSLSDGLSSFSANQSVFMAFDSQATIRSFGKACWLNSNNMRYPLHYPDGRVSSQEQVVGCYSFKDANNWWIIESDAFEKTFDRHVSYGDVIKVRHRSTGHLLNSHDVSAALTPEAQEITCYVNNTDSTPPQTSWKLINPTDSYSTAPIRAVRDPFQLVHVNTKAHLRLSRKRLPDWGGGKLELVADCWTRNDLSDWFNFEENMILSNTAPEVGAHEMIAANIEQLGPSFFEKIVEIHRSVRNSAERSTGFLESAHGIDFWQWATYRNLSVGYYWKENKTFNSIVMRSNDITRFCLHISSAAFGLAYIIGSVMRQRRMSFDAEKWNLISKVAEQVMLLFVTQLIAIFVDSGGERYRSTEGDTRPMSASEKDNFKEMYFRLRQ</sequence>
<evidence type="ECO:0000256" key="8">
    <source>
        <dbReference type="ARBA" id="ARBA00022737"/>
    </source>
</evidence>
<evidence type="ECO:0000256" key="7">
    <source>
        <dbReference type="ARBA" id="ARBA00022692"/>
    </source>
</evidence>
<dbReference type="PANTHER" id="PTHR10050:SF46">
    <property type="entry name" value="PROTEIN O-MANNOSYL-TRANSFERASE 2"/>
    <property type="match status" value="1"/>
</dbReference>
<evidence type="ECO:0000256" key="15">
    <source>
        <dbReference type="SAM" id="MobiDB-lite"/>
    </source>
</evidence>
<evidence type="ECO:0000256" key="9">
    <source>
        <dbReference type="ARBA" id="ARBA00022824"/>
    </source>
</evidence>
<evidence type="ECO:0000256" key="16">
    <source>
        <dbReference type="SAM" id="Phobius"/>
    </source>
</evidence>
<keyword evidence="10 16" id="KW-1133">Transmembrane helix</keyword>
<feature type="transmembrane region" description="Helical" evidence="16">
    <location>
        <begin position="282"/>
        <end position="298"/>
    </location>
</feature>
<comment type="subcellular location">
    <subcellularLocation>
        <location evidence="1">Endoplasmic reticulum membrane</location>
        <topology evidence="1">Multi-pass membrane protein</topology>
    </subcellularLocation>
</comment>
<dbReference type="PROSITE" id="PS50919">
    <property type="entry name" value="MIR"/>
    <property type="match status" value="1"/>
</dbReference>
<evidence type="ECO:0000313" key="18">
    <source>
        <dbReference type="Proteomes" id="UP000887566"/>
    </source>
</evidence>
<feature type="region of interest" description="Disordered" evidence="15">
    <location>
        <begin position="1"/>
        <end position="32"/>
    </location>
</feature>